<evidence type="ECO:0000256" key="1">
    <source>
        <dbReference type="ARBA" id="ARBA00005709"/>
    </source>
</evidence>
<dbReference type="PRINTS" id="PR00207">
    <property type="entry name" value="FLAGELLIN"/>
</dbReference>
<dbReference type="Proteomes" id="UP000076603">
    <property type="component" value="Unassembled WGS sequence"/>
</dbReference>
<feature type="domain" description="Flagellin C-terminal" evidence="6">
    <location>
        <begin position="477"/>
        <end position="562"/>
    </location>
</feature>
<evidence type="ECO:0000259" key="5">
    <source>
        <dbReference type="Pfam" id="PF00669"/>
    </source>
</evidence>
<evidence type="ECO:0000313" key="7">
    <source>
        <dbReference type="EMBL" id="KZL94084.1"/>
    </source>
</evidence>
<dbReference type="OrthoDB" id="9796789at2"/>
<comment type="function">
    <text evidence="4">Flagellin is the subunit protein which polymerizes to form the filaments of bacterial flagella.</text>
</comment>
<accession>A0A162UMK1</accession>
<evidence type="ECO:0000256" key="2">
    <source>
        <dbReference type="ARBA" id="ARBA00020110"/>
    </source>
</evidence>
<protein>
    <recommendedName>
        <fullName evidence="2 4">Flagellin</fullName>
    </recommendedName>
</protein>
<gene>
    <name evidence="7" type="primary">hag_1</name>
    <name evidence="7" type="ORF">CLMAG_11370</name>
</gene>
<dbReference type="PANTHER" id="PTHR42792">
    <property type="entry name" value="FLAGELLIN"/>
    <property type="match status" value="1"/>
</dbReference>
<dbReference type="GO" id="GO:0005198">
    <property type="term" value="F:structural molecule activity"/>
    <property type="evidence" value="ECO:0007669"/>
    <property type="project" value="UniProtKB-UniRule"/>
</dbReference>
<dbReference type="InterPro" id="IPR001492">
    <property type="entry name" value="Flagellin"/>
</dbReference>
<evidence type="ECO:0000256" key="4">
    <source>
        <dbReference type="RuleBase" id="RU362073"/>
    </source>
</evidence>
<dbReference type="InterPro" id="IPR046358">
    <property type="entry name" value="Flagellin_C"/>
</dbReference>
<dbReference type="PATRIC" id="fig|1121326.3.peg.1098"/>
<evidence type="ECO:0000256" key="3">
    <source>
        <dbReference type="ARBA" id="ARBA00023143"/>
    </source>
</evidence>
<keyword evidence="4" id="KW-0964">Secreted</keyword>
<name>A0A162UMK1_9CLOT</name>
<dbReference type="PANTHER" id="PTHR42792:SF2">
    <property type="entry name" value="FLAGELLIN"/>
    <property type="match status" value="1"/>
</dbReference>
<dbReference type="Gene3D" id="3.30.70.2120">
    <property type="match status" value="1"/>
</dbReference>
<dbReference type="SUPFAM" id="SSF64518">
    <property type="entry name" value="Phase 1 flagellin"/>
    <property type="match status" value="1"/>
</dbReference>
<comment type="caution">
    <text evidence="7">The sequence shown here is derived from an EMBL/GenBank/DDBJ whole genome shotgun (WGS) entry which is preliminary data.</text>
</comment>
<keyword evidence="7" id="KW-0969">Cilium</keyword>
<evidence type="ECO:0000259" key="6">
    <source>
        <dbReference type="Pfam" id="PF00700"/>
    </source>
</evidence>
<comment type="similarity">
    <text evidence="1 4">Belongs to the bacterial flagellin family.</text>
</comment>
<dbReference type="Pfam" id="PF00700">
    <property type="entry name" value="Flagellin_C"/>
    <property type="match status" value="1"/>
</dbReference>
<dbReference type="InterPro" id="IPR001029">
    <property type="entry name" value="Flagellin_N"/>
</dbReference>
<keyword evidence="7" id="KW-0282">Flagellum</keyword>
<dbReference type="Gene3D" id="6.10.10.10">
    <property type="entry name" value="Flagellar export chaperone, C-terminal domain"/>
    <property type="match status" value="1"/>
</dbReference>
<organism evidence="7 8">
    <name type="scientific">Clostridium magnum DSM 2767</name>
    <dbReference type="NCBI Taxonomy" id="1121326"/>
    <lineage>
        <taxon>Bacteria</taxon>
        <taxon>Bacillati</taxon>
        <taxon>Bacillota</taxon>
        <taxon>Clostridia</taxon>
        <taxon>Eubacteriales</taxon>
        <taxon>Clostridiaceae</taxon>
        <taxon>Clostridium</taxon>
    </lineage>
</organism>
<keyword evidence="7" id="KW-0966">Cell projection</keyword>
<dbReference type="Pfam" id="PF00669">
    <property type="entry name" value="Flagellin_N"/>
    <property type="match status" value="1"/>
</dbReference>
<dbReference type="InterPro" id="IPR042187">
    <property type="entry name" value="Flagellin_C_sub2"/>
</dbReference>
<dbReference type="AlphaFoldDB" id="A0A162UMK1"/>
<sequence>MIINHNLPGMNAINRMNANAANASKSMTKLSSGLRINNAADDAAGLAISEKMRGQIRGLDQAGANSQDGISMIQTAEGALGETHSILQRMRELAVQASNDTNTASDRNEIQKEVNQLSSEINRIAGTTEFNKQVLMDGTKSASQVTGASVAITKAGANATQTSYEITFTAATSCSSCMLTFNGTDLGSCIGSVQITCTSVSGSVSQLADLINTTLTSDWKAVASGNKLTVTAVEGGACDGNAAGVGLCLASFTDTSCVTSTKTDGKDAVCQIQKISLSDETVAEGLKFTIGNKTVAFYNSNSGTYENTAAAKQALGADTLIDIYCSDGTVACAVDIVTCLVGTDAAGCANACGVTLCICANESTGDQNILVVTTATSGAVAAAQTTASLTASEGTASGAENGMTLQIGANADQTFKVSFSDMSAASIKVAGKSAGSAVVTSTGKTAYFTTTATVDKGGSTTQYSLDLSTAKKATAAIDAIDDSIQTVSAERSKLGAYQNRLEHTISNLSTASENLTSAESRIRDVDMAKEMSTFSKNNILSQAAQAMLAQANQQPQQVLQLLR</sequence>
<keyword evidence="8" id="KW-1185">Reference proteome</keyword>
<keyword evidence="3 4" id="KW-0975">Bacterial flagellum</keyword>
<reference evidence="7 8" key="1">
    <citation type="submission" date="2016-04" db="EMBL/GenBank/DDBJ databases">
        <title>Genome sequence of Clostridium magnum DSM 2767.</title>
        <authorList>
            <person name="Poehlein A."/>
            <person name="Uhlig R."/>
            <person name="Fischer R."/>
            <person name="Bahl H."/>
            <person name="Daniel R."/>
        </authorList>
    </citation>
    <scope>NUCLEOTIDE SEQUENCE [LARGE SCALE GENOMIC DNA]</scope>
    <source>
        <strain evidence="7 8">DSM 2767</strain>
    </source>
</reference>
<dbReference type="GO" id="GO:0009288">
    <property type="term" value="C:bacterial-type flagellum"/>
    <property type="evidence" value="ECO:0007669"/>
    <property type="project" value="UniProtKB-SubCell"/>
</dbReference>
<dbReference type="STRING" id="1121326.CLMAG_11370"/>
<dbReference type="RefSeq" id="WP_066619025.1">
    <property type="nucleotide sequence ID" value="NZ_FQXL01000009.1"/>
</dbReference>
<feature type="domain" description="Flagellin N-terminal" evidence="5">
    <location>
        <begin position="3"/>
        <end position="140"/>
    </location>
</feature>
<dbReference type="Gene3D" id="1.20.1330.10">
    <property type="entry name" value="f41 fragment of flagellin, N-terminal domain"/>
    <property type="match status" value="2"/>
</dbReference>
<dbReference type="EMBL" id="LWAE01000001">
    <property type="protein sequence ID" value="KZL94084.1"/>
    <property type="molecule type" value="Genomic_DNA"/>
</dbReference>
<comment type="subcellular location">
    <subcellularLocation>
        <location evidence="4">Secreted</location>
    </subcellularLocation>
    <subcellularLocation>
        <location evidence="4">Bacterial flagellum</location>
    </subcellularLocation>
</comment>
<evidence type="ECO:0000313" key="8">
    <source>
        <dbReference type="Proteomes" id="UP000076603"/>
    </source>
</evidence>
<proteinExistence type="inferred from homology"/>
<dbReference type="GO" id="GO:0005576">
    <property type="term" value="C:extracellular region"/>
    <property type="evidence" value="ECO:0007669"/>
    <property type="project" value="UniProtKB-SubCell"/>
</dbReference>